<organism evidence="1 2">
    <name type="scientific">Bursaphelenchus xylophilus</name>
    <name type="common">Pinewood nematode worm</name>
    <name type="synonym">Aphelenchoides xylophilus</name>
    <dbReference type="NCBI Taxonomy" id="6326"/>
    <lineage>
        <taxon>Eukaryota</taxon>
        <taxon>Metazoa</taxon>
        <taxon>Ecdysozoa</taxon>
        <taxon>Nematoda</taxon>
        <taxon>Chromadorea</taxon>
        <taxon>Rhabditida</taxon>
        <taxon>Tylenchina</taxon>
        <taxon>Tylenchomorpha</taxon>
        <taxon>Aphelenchoidea</taxon>
        <taxon>Aphelenchoididae</taxon>
        <taxon>Bursaphelenchus</taxon>
    </lineage>
</organism>
<proteinExistence type="predicted"/>
<sequence>MARIAADPSPIESRLHNLRNFWEINAEKEREEA</sequence>
<evidence type="ECO:0000313" key="2">
    <source>
        <dbReference type="WBParaSite" id="BXY_1259000.1"/>
    </source>
</evidence>
<protein>
    <submittedName>
        <fullName evidence="2">Transcriptional regulator</fullName>
    </submittedName>
</protein>
<name>A0A1I7SHS2_BURXY</name>
<evidence type="ECO:0000313" key="1">
    <source>
        <dbReference type="Proteomes" id="UP000095284"/>
    </source>
</evidence>
<reference evidence="2" key="1">
    <citation type="submission" date="2016-11" db="UniProtKB">
        <authorList>
            <consortium name="WormBaseParasite"/>
        </authorList>
    </citation>
    <scope>IDENTIFICATION</scope>
</reference>
<dbReference type="WBParaSite" id="BXY_1259000.1">
    <property type="protein sequence ID" value="BXY_1259000.1"/>
    <property type="gene ID" value="BXY_1259000"/>
</dbReference>
<dbReference type="AlphaFoldDB" id="A0A1I7SHS2"/>
<accession>A0A1I7SHS2</accession>
<dbReference type="Proteomes" id="UP000095284">
    <property type="component" value="Unplaced"/>
</dbReference>